<gene>
    <name evidence="2" type="ORF">WG66_17563</name>
</gene>
<dbReference type="AlphaFoldDB" id="A0A0W0F0Q6"/>
<dbReference type="Proteomes" id="UP000054988">
    <property type="component" value="Unassembled WGS sequence"/>
</dbReference>
<reference evidence="2 3" key="1">
    <citation type="submission" date="2015-12" db="EMBL/GenBank/DDBJ databases">
        <title>Draft genome sequence of Moniliophthora roreri, the causal agent of frosty pod rot of cacao.</title>
        <authorList>
            <person name="Aime M.C."/>
            <person name="Diaz-Valderrama J.R."/>
            <person name="Kijpornyongpan T."/>
            <person name="Phillips-Mora W."/>
        </authorList>
    </citation>
    <scope>NUCLEOTIDE SEQUENCE [LARGE SCALE GENOMIC DNA]</scope>
    <source>
        <strain evidence="2 3">MCA 2952</strain>
    </source>
</reference>
<dbReference type="EMBL" id="LATX01002407">
    <property type="protein sequence ID" value="KTB29894.1"/>
    <property type="molecule type" value="Genomic_DNA"/>
</dbReference>
<proteinExistence type="predicted"/>
<evidence type="ECO:0000313" key="3">
    <source>
        <dbReference type="Proteomes" id="UP000054988"/>
    </source>
</evidence>
<evidence type="ECO:0000313" key="2">
    <source>
        <dbReference type="EMBL" id="KTB29894.1"/>
    </source>
</evidence>
<keyword evidence="1" id="KW-0812">Transmembrane</keyword>
<accession>A0A0W0F0Q6</accession>
<feature type="transmembrane region" description="Helical" evidence="1">
    <location>
        <begin position="6"/>
        <end position="26"/>
    </location>
</feature>
<feature type="transmembrane region" description="Helical" evidence="1">
    <location>
        <begin position="81"/>
        <end position="103"/>
    </location>
</feature>
<keyword evidence="1" id="KW-0472">Membrane</keyword>
<comment type="caution">
    <text evidence="2">The sequence shown here is derived from an EMBL/GenBank/DDBJ whole genome shotgun (WGS) entry which is preliminary data.</text>
</comment>
<organism evidence="2 3">
    <name type="scientific">Moniliophthora roreri</name>
    <name type="common">Frosty pod rot fungus</name>
    <name type="synonym">Monilia roreri</name>
    <dbReference type="NCBI Taxonomy" id="221103"/>
    <lineage>
        <taxon>Eukaryota</taxon>
        <taxon>Fungi</taxon>
        <taxon>Dikarya</taxon>
        <taxon>Basidiomycota</taxon>
        <taxon>Agaricomycotina</taxon>
        <taxon>Agaricomycetes</taxon>
        <taxon>Agaricomycetidae</taxon>
        <taxon>Agaricales</taxon>
        <taxon>Marasmiineae</taxon>
        <taxon>Marasmiaceae</taxon>
        <taxon>Moniliophthora</taxon>
    </lineage>
</organism>
<sequence length="110" mass="12344">MLRSRTVLTSGTAVLGIIAVALQAALPRVPVLMKVERLLTLILRLIFYVIQIVRTTNIRAGPFMDPGASLLLIQPCETVEFVIWLLILSGFTLYTFIAWKYWIKLTPGTI</sequence>
<name>A0A0W0F0Q6_MONRR</name>
<keyword evidence="1" id="KW-1133">Transmembrane helix</keyword>
<evidence type="ECO:0000256" key="1">
    <source>
        <dbReference type="SAM" id="Phobius"/>
    </source>
</evidence>
<protein>
    <submittedName>
        <fullName evidence="2">Uncharacterized protein</fullName>
    </submittedName>
</protein>